<feature type="chain" id="PRO_5046738859" description="Copper amine oxidase-like N-terminal domain-containing protein" evidence="1">
    <location>
        <begin position="25"/>
        <end position="686"/>
    </location>
</feature>
<keyword evidence="1" id="KW-0732">Signal</keyword>
<evidence type="ECO:0000313" key="3">
    <source>
        <dbReference type="EMBL" id="MBP2027126.1"/>
    </source>
</evidence>
<dbReference type="Gene3D" id="3.30.457.10">
    <property type="entry name" value="Copper amine oxidase-like, N-terminal domain"/>
    <property type="match status" value="2"/>
</dbReference>
<evidence type="ECO:0000256" key="1">
    <source>
        <dbReference type="SAM" id="SignalP"/>
    </source>
</evidence>
<dbReference type="RefSeq" id="WP_209659861.1">
    <property type="nucleotide sequence ID" value="NZ_JAGGLI010000007.1"/>
</dbReference>
<organism evidence="3 4">
    <name type="scientific">Acetoanaerobium pronyense</name>
    <dbReference type="NCBI Taxonomy" id="1482736"/>
    <lineage>
        <taxon>Bacteria</taxon>
        <taxon>Bacillati</taxon>
        <taxon>Bacillota</taxon>
        <taxon>Clostridia</taxon>
        <taxon>Peptostreptococcales</taxon>
        <taxon>Filifactoraceae</taxon>
        <taxon>Acetoanaerobium</taxon>
    </lineage>
</organism>
<feature type="domain" description="Copper amine oxidase-like N-terminal" evidence="2">
    <location>
        <begin position="573"/>
        <end position="680"/>
    </location>
</feature>
<proteinExistence type="predicted"/>
<name>A0ABS4KIQ9_9FIRM</name>
<dbReference type="Pfam" id="PF07833">
    <property type="entry name" value="Cu_amine_oxidN1"/>
    <property type="match status" value="1"/>
</dbReference>
<gene>
    <name evidence="3" type="ORF">J2Z35_000920</name>
</gene>
<dbReference type="InterPro" id="IPR012854">
    <property type="entry name" value="Cu_amine_oxidase-like_N"/>
</dbReference>
<protein>
    <recommendedName>
        <fullName evidence="2">Copper amine oxidase-like N-terminal domain-containing protein</fullName>
    </recommendedName>
</protein>
<comment type="caution">
    <text evidence="3">The sequence shown here is derived from an EMBL/GenBank/DDBJ whole genome shotgun (WGS) entry which is preliminary data.</text>
</comment>
<reference evidence="3 4" key="1">
    <citation type="submission" date="2021-03" db="EMBL/GenBank/DDBJ databases">
        <title>Genomic Encyclopedia of Type Strains, Phase IV (KMG-IV): sequencing the most valuable type-strain genomes for metagenomic binning, comparative biology and taxonomic classification.</title>
        <authorList>
            <person name="Goeker M."/>
        </authorList>
    </citation>
    <scope>NUCLEOTIDE SEQUENCE [LARGE SCALE GENOMIC DNA]</scope>
    <source>
        <strain evidence="3 4">DSM 27512</strain>
    </source>
</reference>
<evidence type="ECO:0000313" key="4">
    <source>
        <dbReference type="Proteomes" id="UP001314903"/>
    </source>
</evidence>
<dbReference type="EMBL" id="JAGGLI010000007">
    <property type="protein sequence ID" value="MBP2027126.1"/>
    <property type="molecule type" value="Genomic_DNA"/>
</dbReference>
<evidence type="ECO:0000259" key="2">
    <source>
        <dbReference type="Pfam" id="PF07833"/>
    </source>
</evidence>
<dbReference type="InterPro" id="IPR036582">
    <property type="entry name" value="Mao_N_sf"/>
</dbReference>
<accession>A0ABS4KIQ9</accession>
<sequence length="686" mass="73847">MKRKLSLLMALMMVVALLPMSSFAASKASVSTQTVAADSSIRLDLVVEKDGALDFTTGGVFEIALGDNAEWATNANVIVTDQGGNTVTTVTPRGSKVLEITVPDPAPTQFNIGVNVQFNNAEGEQKVQVRNVNANVTNQTLTYAVVSGTGNIVVRALESEKTITRTSNAASVFEIREIDVDAFTGNTATLTLPRNFTWEAGTKVEKVVGTSTTNVTPVGFEGEETLTFNLTQNSSVVERFIVTPVVRPGRDANTGNVDVRVRISGTTEFIDIAEYKDYEVVAKVDKVQEIIGGHREDRANQVRVTLEGTGTESFLSNREISFKVTNGEVALRGAVVGGTAQEITLATADVEHFEDEFFVKPNAGVEKITLDLVLFGKFNAGGKDLELTVEGAGVEEQTIKLADILAPATVTVEKATDVILGLQNQMAPEITIVETEGAALREGIYWIDFPSQSVSGIRILDVDVEVESGDIDVDVDYDNANGRIILEVEGESRTASTIVIKDVKITLDRTVAFGPLNARLAYREDWTEAGTAKTSTREIQKDIPFLNVVTEIQDARKLTTVFSIDSVTYTVGTETRTLDAAPYISNNRTMLPIGTVAQLAGATVNYSPSSRTAVFTKDNLVVSMNLDTNILLVNGSPVAMDAKPEIVNSRAFVPVVYVAQAFGIQNGTDIVYDAATRTVTMFPNAQ</sequence>
<feature type="signal peptide" evidence="1">
    <location>
        <begin position="1"/>
        <end position="24"/>
    </location>
</feature>
<dbReference type="Proteomes" id="UP001314903">
    <property type="component" value="Unassembled WGS sequence"/>
</dbReference>
<dbReference type="SUPFAM" id="SSF55383">
    <property type="entry name" value="Copper amine oxidase, domain N"/>
    <property type="match status" value="1"/>
</dbReference>
<keyword evidence="4" id="KW-1185">Reference proteome</keyword>